<reference evidence="12 14" key="2">
    <citation type="submission" date="2018-11" db="EMBL/GenBank/DDBJ databases">
        <authorList>
            <consortium name="Pathogen Informatics"/>
        </authorList>
    </citation>
    <scope>NUCLEOTIDE SEQUENCE [LARGE SCALE GENOMIC DNA]</scope>
</reference>
<dbReference type="InterPro" id="IPR027470">
    <property type="entry name" value="Cation_efflux_CTD"/>
</dbReference>
<feature type="domain" description="Cation efflux protein cytoplasmic" evidence="11">
    <location>
        <begin position="181"/>
        <end position="254"/>
    </location>
</feature>
<evidence type="ECO:0000256" key="6">
    <source>
        <dbReference type="ARBA" id="ARBA00022989"/>
    </source>
</evidence>
<comment type="similarity">
    <text evidence="2">Belongs to the cation diffusion facilitator (CDF) transporter (TC 2.A.4) family. SLC30A subfamily.</text>
</comment>
<dbReference type="InterPro" id="IPR058533">
    <property type="entry name" value="Cation_efflux_TM"/>
</dbReference>
<dbReference type="NCBIfam" id="TIGR01297">
    <property type="entry name" value="CDF"/>
    <property type="match status" value="1"/>
</dbReference>
<dbReference type="InterPro" id="IPR050681">
    <property type="entry name" value="CDF/SLC30A"/>
</dbReference>
<evidence type="ECO:0000256" key="5">
    <source>
        <dbReference type="ARBA" id="ARBA00022906"/>
    </source>
</evidence>
<feature type="transmembrane region" description="Helical" evidence="9">
    <location>
        <begin position="119"/>
        <end position="143"/>
    </location>
</feature>
<protein>
    <submittedName>
        <fullName evidence="15">Zinc transporter 2</fullName>
    </submittedName>
</protein>
<keyword evidence="8 9" id="KW-0472">Membrane</keyword>
<keyword evidence="7" id="KW-0406">Ion transport</keyword>
<evidence type="ECO:0000259" key="11">
    <source>
        <dbReference type="Pfam" id="PF16916"/>
    </source>
</evidence>
<dbReference type="AlphaFoldDB" id="A0A0N4UMH2"/>
<keyword evidence="5" id="KW-0862">Zinc</keyword>
<sequence length="269" mass="30008">MTDACHMLSDSLSIFLSIIAIRISRLPANRRLSFGFHRAEVLGALLSILILCSLTFLLVYLAYRRLTADKLEINVDMMIVTAIAGVAFNLIIFGVIHLSNPSHHSHHSHSSMSNINVRAAFIHALGDFIQCIGVLIAAFIIKFTGWTTADPLCTFLFSIIVLMTTSKIICDIINVLMEGVPSHVDYDSLQDDLKNINNVYTIHDLHIWSLSLNRLALSVHIVIDDSTKAIETTRKADQIVRLKYGIHLATIQVELFDNIMSSCNFCKSL</sequence>
<evidence type="ECO:0000313" key="12">
    <source>
        <dbReference type="EMBL" id="VDN52865.1"/>
    </source>
</evidence>
<dbReference type="PANTHER" id="PTHR11562:SF84">
    <property type="entry name" value="LD05335P"/>
    <property type="match status" value="1"/>
</dbReference>
<dbReference type="SUPFAM" id="SSF160240">
    <property type="entry name" value="Cation efflux protein cytoplasmic domain-like"/>
    <property type="match status" value="1"/>
</dbReference>
<keyword evidence="3" id="KW-0813">Transport</keyword>
<dbReference type="PANTHER" id="PTHR11562">
    <property type="entry name" value="CATION EFFLUX PROTEIN/ ZINC TRANSPORTER"/>
    <property type="match status" value="1"/>
</dbReference>
<feature type="transmembrane region" description="Helical" evidence="9">
    <location>
        <begin position="44"/>
        <end position="63"/>
    </location>
</feature>
<dbReference type="SUPFAM" id="SSF161111">
    <property type="entry name" value="Cation efflux protein transmembrane domain-like"/>
    <property type="match status" value="1"/>
</dbReference>
<evidence type="ECO:0000256" key="8">
    <source>
        <dbReference type="ARBA" id="ARBA00023136"/>
    </source>
</evidence>
<evidence type="ECO:0000313" key="15">
    <source>
        <dbReference type="WBParaSite" id="DME_0000904801-mRNA-1"/>
    </source>
</evidence>
<evidence type="ECO:0000256" key="7">
    <source>
        <dbReference type="ARBA" id="ARBA00023065"/>
    </source>
</evidence>
<evidence type="ECO:0000313" key="14">
    <source>
        <dbReference type="Proteomes" id="UP000274756"/>
    </source>
</evidence>
<evidence type="ECO:0000256" key="3">
    <source>
        <dbReference type="ARBA" id="ARBA00022448"/>
    </source>
</evidence>
<accession>A0A0N4UMH2</accession>
<evidence type="ECO:0000256" key="4">
    <source>
        <dbReference type="ARBA" id="ARBA00022692"/>
    </source>
</evidence>
<keyword evidence="14" id="KW-1185">Reference proteome</keyword>
<evidence type="ECO:0000256" key="9">
    <source>
        <dbReference type="SAM" id="Phobius"/>
    </source>
</evidence>
<dbReference type="Pfam" id="PF16916">
    <property type="entry name" value="ZT_dimer"/>
    <property type="match status" value="1"/>
</dbReference>
<dbReference type="Pfam" id="PF01545">
    <property type="entry name" value="Cation_efflux"/>
    <property type="match status" value="1"/>
</dbReference>
<reference evidence="15" key="1">
    <citation type="submission" date="2017-02" db="UniProtKB">
        <authorList>
            <consortium name="WormBaseParasite"/>
        </authorList>
    </citation>
    <scope>IDENTIFICATION</scope>
</reference>
<name>A0A0N4UMH2_DRAME</name>
<evidence type="ECO:0000259" key="10">
    <source>
        <dbReference type="Pfam" id="PF01545"/>
    </source>
</evidence>
<dbReference type="STRING" id="318479.A0A0N4UMH2"/>
<keyword evidence="5" id="KW-0864">Zinc transport</keyword>
<dbReference type="InterPro" id="IPR002524">
    <property type="entry name" value="Cation_efflux"/>
</dbReference>
<gene>
    <name evidence="12" type="ORF">DME_LOCUS2838</name>
</gene>
<keyword evidence="6 9" id="KW-1133">Transmembrane helix</keyword>
<dbReference type="WBParaSite" id="DME_0000904801-mRNA-1">
    <property type="protein sequence ID" value="DME_0000904801-mRNA-1"/>
    <property type="gene ID" value="DME_0000904801"/>
</dbReference>
<evidence type="ECO:0000313" key="13">
    <source>
        <dbReference type="Proteomes" id="UP000038040"/>
    </source>
</evidence>
<feature type="domain" description="Cation efflux protein transmembrane" evidence="10">
    <location>
        <begin position="1"/>
        <end position="177"/>
    </location>
</feature>
<feature type="transmembrane region" description="Helical" evidence="9">
    <location>
        <begin position="75"/>
        <end position="98"/>
    </location>
</feature>
<dbReference type="InterPro" id="IPR036837">
    <property type="entry name" value="Cation_efflux_CTD_sf"/>
</dbReference>
<evidence type="ECO:0000256" key="1">
    <source>
        <dbReference type="ARBA" id="ARBA00004141"/>
    </source>
</evidence>
<dbReference type="Proteomes" id="UP000038040">
    <property type="component" value="Unplaced"/>
</dbReference>
<dbReference type="GO" id="GO:0005385">
    <property type="term" value="F:zinc ion transmembrane transporter activity"/>
    <property type="evidence" value="ECO:0007669"/>
    <property type="project" value="TreeGrafter"/>
</dbReference>
<dbReference type="EMBL" id="UYYG01000083">
    <property type="protein sequence ID" value="VDN52865.1"/>
    <property type="molecule type" value="Genomic_DNA"/>
</dbReference>
<comment type="subcellular location">
    <subcellularLocation>
        <location evidence="1">Membrane</location>
        <topology evidence="1">Multi-pass membrane protein</topology>
    </subcellularLocation>
</comment>
<proteinExistence type="inferred from homology"/>
<dbReference type="OrthoDB" id="9944568at2759"/>
<dbReference type="InterPro" id="IPR027469">
    <property type="entry name" value="Cation_efflux_TMD_sf"/>
</dbReference>
<dbReference type="Gene3D" id="1.20.1510.10">
    <property type="entry name" value="Cation efflux protein transmembrane domain"/>
    <property type="match status" value="1"/>
</dbReference>
<keyword evidence="4 9" id="KW-0812">Transmembrane</keyword>
<dbReference type="GO" id="GO:0010043">
    <property type="term" value="P:response to zinc ion"/>
    <property type="evidence" value="ECO:0007669"/>
    <property type="project" value="TreeGrafter"/>
</dbReference>
<evidence type="ECO:0000256" key="2">
    <source>
        <dbReference type="ARBA" id="ARBA00008873"/>
    </source>
</evidence>
<dbReference type="GO" id="GO:0005886">
    <property type="term" value="C:plasma membrane"/>
    <property type="evidence" value="ECO:0007669"/>
    <property type="project" value="TreeGrafter"/>
</dbReference>
<organism evidence="13 15">
    <name type="scientific">Dracunculus medinensis</name>
    <name type="common">Guinea worm</name>
    <dbReference type="NCBI Taxonomy" id="318479"/>
    <lineage>
        <taxon>Eukaryota</taxon>
        <taxon>Metazoa</taxon>
        <taxon>Ecdysozoa</taxon>
        <taxon>Nematoda</taxon>
        <taxon>Chromadorea</taxon>
        <taxon>Rhabditida</taxon>
        <taxon>Spirurina</taxon>
        <taxon>Dracunculoidea</taxon>
        <taxon>Dracunculidae</taxon>
        <taxon>Dracunculus</taxon>
    </lineage>
</organism>
<feature type="transmembrane region" description="Helical" evidence="9">
    <location>
        <begin position="155"/>
        <end position="176"/>
    </location>
</feature>
<dbReference type="Proteomes" id="UP000274756">
    <property type="component" value="Unassembled WGS sequence"/>
</dbReference>